<reference evidence="1" key="1">
    <citation type="submission" date="2007-04" db="EMBL/GenBank/DDBJ databases">
        <title>Annotation of Pediculus humanus corporis strain USDA.</title>
        <authorList>
            <person name="Kirkness E."/>
            <person name="Hannick L."/>
            <person name="Hass B."/>
            <person name="Bruggner R."/>
            <person name="Lawson D."/>
            <person name="Bidwell S."/>
            <person name="Joardar V."/>
            <person name="Caler E."/>
            <person name="Walenz B."/>
            <person name="Inman J."/>
            <person name="Schobel S."/>
            <person name="Galinsky K."/>
            <person name="Amedeo P."/>
            <person name="Strausberg R."/>
        </authorList>
    </citation>
    <scope>NUCLEOTIDE SEQUENCE</scope>
    <source>
        <strain evidence="1">USDA</strain>
    </source>
</reference>
<protein>
    <submittedName>
        <fullName evidence="1 2">Uncharacterized protein</fullName>
    </submittedName>
</protein>
<dbReference type="EMBL" id="AAZO01001494">
    <property type="status" value="NOT_ANNOTATED_CDS"/>
    <property type="molecule type" value="Genomic_DNA"/>
</dbReference>
<dbReference type="KEGG" id="phu:Phum_PHUM127780"/>
<evidence type="ECO:0000313" key="3">
    <source>
        <dbReference type="Proteomes" id="UP000009046"/>
    </source>
</evidence>
<dbReference type="VEuPathDB" id="VectorBase:PHUM127780"/>
<keyword evidence="3" id="KW-1185">Reference proteome</keyword>
<dbReference type="HOGENOM" id="CLU_2471757_0_0_1"/>
<reference evidence="2" key="3">
    <citation type="submission" date="2021-02" db="UniProtKB">
        <authorList>
            <consortium name="EnsemblMetazoa"/>
        </authorList>
    </citation>
    <scope>IDENTIFICATION</scope>
    <source>
        <strain evidence="2">USDA</strain>
    </source>
</reference>
<accession>E0VE19</accession>
<dbReference type="AlphaFoldDB" id="E0VE19"/>
<dbReference type="InParanoid" id="E0VE19"/>
<dbReference type="CTD" id="8233928"/>
<dbReference type="Proteomes" id="UP000009046">
    <property type="component" value="Unassembled WGS sequence"/>
</dbReference>
<name>E0VE19_PEDHC</name>
<evidence type="ECO:0000313" key="1">
    <source>
        <dbReference type="EMBL" id="EEB11625.1"/>
    </source>
</evidence>
<gene>
    <name evidence="2" type="primary">8233928</name>
    <name evidence="1" type="ORF">Phum_PHUM127780</name>
</gene>
<sequence length="88" mass="10152">MICFYSTGQLLWNKRNSEWVLRTGEVKQGSLILVNEQCGNIELRLPLRGLSLRPSNIPRSFCLTEAEGLRLLMFQVQVDKNHNLSYLT</sequence>
<organism>
    <name type="scientific">Pediculus humanus subsp. corporis</name>
    <name type="common">Body louse</name>
    <dbReference type="NCBI Taxonomy" id="121224"/>
    <lineage>
        <taxon>Eukaryota</taxon>
        <taxon>Metazoa</taxon>
        <taxon>Ecdysozoa</taxon>
        <taxon>Arthropoda</taxon>
        <taxon>Hexapoda</taxon>
        <taxon>Insecta</taxon>
        <taxon>Pterygota</taxon>
        <taxon>Neoptera</taxon>
        <taxon>Paraneoptera</taxon>
        <taxon>Psocodea</taxon>
        <taxon>Troctomorpha</taxon>
        <taxon>Phthiraptera</taxon>
        <taxon>Anoplura</taxon>
        <taxon>Pediculidae</taxon>
        <taxon>Pediculus</taxon>
    </lineage>
</organism>
<dbReference type="GeneID" id="8233928"/>
<proteinExistence type="predicted"/>
<reference evidence="1" key="2">
    <citation type="submission" date="2007-04" db="EMBL/GenBank/DDBJ databases">
        <title>The genome of the human body louse.</title>
        <authorList>
            <consortium name="The Human Body Louse Genome Consortium"/>
            <person name="Kirkness E."/>
            <person name="Walenz B."/>
            <person name="Hass B."/>
            <person name="Bruggner R."/>
            <person name="Strausberg R."/>
        </authorList>
    </citation>
    <scope>NUCLEOTIDE SEQUENCE</scope>
    <source>
        <strain evidence="1">USDA</strain>
    </source>
</reference>
<dbReference type="RefSeq" id="XP_002424363.1">
    <property type="nucleotide sequence ID" value="XM_002424318.1"/>
</dbReference>
<dbReference type="EnsemblMetazoa" id="PHUM127780-RA">
    <property type="protein sequence ID" value="PHUM127780-PA"/>
    <property type="gene ID" value="PHUM127780"/>
</dbReference>
<dbReference type="EMBL" id="DS235088">
    <property type="protein sequence ID" value="EEB11625.1"/>
    <property type="molecule type" value="Genomic_DNA"/>
</dbReference>
<evidence type="ECO:0000313" key="2">
    <source>
        <dbReference type="EnsemblMetazoa" id="PHUM127780-PA"/>
    </source>
</evidence>